<evidence type="ECO:0000256" key="1">
    <source>
        <dbReference type="SAM" id="MobiDB-lite"/>
    </source>
</evidence>
<organism evidence="3 4">
    <name type="scientific">Schistosoma bovis</name>
    <name type="common">Blood fluke</name>
    <dbReference type="NCBI Taxonomy" id="6184"/>
    <lineage>
        <taxon>Eukaryota</taxon>
        <taxon>Metazoa</taxon>
        <taxon>Spiralia</taxon>
        <taxon>Lophotrochozoa</taxon>
        <taxon>Platyhelminthes</taxon>
        <taxon>Trematoda</taxon>
        <taxon>Digenea</taxon>
        <taxon>Strigeidida</taxon>
        <taxon>Schistosomatoidea</taxon>
        <taxon>Schistosomatidae</taxon>
        <taxon>Schistosoma</taxon>
    </lineage>
</organism>
<name>A0A430QQJ3_SCHBO</name>
<gene>
    <name evidence="3" type="ORF">DC041_0008571</name>
</gene>
<dbReference type="AlphaFoldDB" id="A0A430QQJ3"/>
<sequence>MQPSCIIEIQPATPVTKNHSKNFHKTDPIIDYSQNSIINNNQSNNNNNNNNNNNDNLSIESIHNYLEIKPSNSSINQSIKSSNIRKYSKNIHSNIILTKSNTHIPSWRTHKYGKYCWKSWITFVHLVIAFRAIIVRIGFICFTCTAIVSVVKEKQDGRFWFLALTIIPLLIDLIVAINAYVSGRSVTPTISKWFSLCNFTYLICACPPIWIIELHHMDQVNNASALFELMTTKNHTPIITVPAWINKAPSIISRENESMMIMGTEIEEFMNSAYLTTKEPQRTKRMTRNTFIHEVLSNETIGLQVSMDVLQFEIIFRPPLKQNNLLPSIGKCVYFKVDFHDELISNISLQKESLQLHNFSLKERIRILEQLLLLSVIVGRWLMPREGLTRDQLSQLLLINIGTAADILELFEAFNEQEVRRNDFLRTVILSLWQASLLQFCFNKTALKTQKNYNNRNLLLSKSNELSSFQSSMDEKSLSDGESRFTANNSNNNTNSNDSDNVASNLKNKSLRRNTLAYLKQWYLTRKNQKREPENPDHDNCIITNVECGSTLKIPESDVQRQQQQSAQLLVPPLTLSSSPSSSKIDGIPKSVSQNDFIDNSNNVNCPLIGGCLLLCRERPCLCCETELWAIGISLMLQDLPFLILRITLIVYYNVKSYSNVFFTCKNTLLILLQVFRSIVILSEAGKFNPF</sequence>
<dbReference type="InterPro" id="IPR019169">
    <property type="entry name" value="Transmembrane_26"/>
</dbReference>
<keyword evidence="2" id="KW-0472">Membrane</keyword>
<dbReference type="Pfam" id="PF09772">
    <property type="entry name" value="Tmem26"/>
    <property type="match status" value="3"/>
</dbReference>
<evidence type="ECO:0000256" key="2">
    <source>
        <dbReference type="SAM" id="Phobius"/>
    </source>
</evidence>
<feature type="transmembrane region" description="Helical" evidence="2">
    <location>
        <begin position="193"/>
        <end position="212"/>
    </location>
</feature>
<feature type="compositionally biased region" description="Low complexity" evidence="1">
    <location>
        <begin position="486"/>
        <end position="505"/>
    </location>
</feature>
<proteinExistence type="predicted"/>
<accession>A0A430QQJ3</accession>
<keyword evidence="4" id="KW-1185">Reference proteome</keyword>
<evidence type="ECO:0008006" key="5">
    <source>
        <dbReference type="Google" id="ProtNLM"/>
    </source>
</evidence>
<feature type="region of interest" description="Disordered" evidence="1">
    <location>
        <begin position="471"/>
        <end position="507"/>
    </location>
</feature>
<dbReference type="STRING" id="6184.A0A430QQJ3"/>
<dbReference type="Proteomes" id="UP000290809">
    <property type="component" value="Unassembled WGS sequence"/>
</dbReference>
<keyword evidence="2" id="KW-1133">Transmembrane helix</keyword>
<protein>
    <recommendedName>
        <fullName evidence="5">Transmembrane protein 26</fullName>
    </recommendedName>
</protein>
<reference evidence="3 4" key="1">
    <citation type="journal article" date="2019" name="PLoS Pathog.">
        <title>Genome sequence of the bovine parasite Schistosoma bovis Tanzania.</title>
        <authorList>
            <person name="Oey H."/>
            <person name="Zakrzewski M."/>
            <person name="Gobert G."/>
            <person name="Gravermann K."/>
            <person name="Stoye J."/>
            <person name="Jones M."/>
            <person name="Mcmanus D."/>
            <person name="Krause L."/>
        </authorList>
    </citation>
    <scope>NUCLEOTIDE SEQUENCE [LARGE SCALE GENOMIC DNA]</scope>
    <source>
        <strain evidence="3 4">TAN1997</strain>
    </source>
</reference>
<feature type="transmembrane region" description="Helical" evidence="2">
    <location>
        <begin position="160"/>
        <end position="181"/>
    </location>
</feature>
<feature type="compositionally biased region" description="Basic and acidic residues" evidence="1">
    <location>
        <begin position="473"/>
        <end position="483"/>
    </location>
</feature>
<evidence type="ECO:0000313" key="4">
    <source>
        <dbReference type="Proteomes" id="UP000290809"/>
    </source>
</evidence>
<evidence type="ECO:0000313" key="3">
    <source>
        <dbReference type="EMBL" id="RTG89975.1"/>
    </source>
</evidence>
<dbReference type="PANTHER" id="PTHR22168">
    <property type="entry name" value="TMEM26 PROTEIN"/>
    <property type="match status" value="1"/>
</dbReference>
<keyword evidence="2" id="KW-0812">Transmembrane</keyword>
<dbReference type="EMBL" id="QMKO01001470">
    <property type="protein sequence ID" value="RTG89975.1"/>
    <property type="molecule type" value="Genomic_DNA"/>
</dbReference>
<feature type="transmembrane region" description="Helical" evidence="2">
    <location>
        <begin position="120"/>
        <end position="148"/>
    </location>
</feature>
<comment type="caution">
    <text evidence="3">The sequence shown here is derived from an EMBL/GenBank/DDBJ whole genome shotgun (WGS) entry which is preliminary data.</text>
</comment>